<evidence type="ECO:0000256" key="2">
    <source>
        <dbReference type="ARBA" id="ARBA00004496"/>
    </source>
</evidence>
<dbReference type="SUPFAM" id="SSF55681">
    <property type="entry name" value="Class II aaRS and biotin synthetases"/>
    <property type="match status" value="1"/>
</dbReference>
<evidence type="ECO:0000256" key="12">
    <source>
        <dbReference type="ARBA" id="ARBA00022842"/>
    </source>
</evidence>
<dbReference type="GO" id="GO:0005524">
    <property type="term" value="F:ATP binding"/>
    <property type="evidence" value="ECO:0007669"/>
    <property type="project" value="UniProtKB-KW"/>
</dbReference>
<evidence type="ECO:0000256" key="7">
    <source>
        <dbReference type="ARBA" id="ARBA00022490"/>
    </source>
</evidence>
<dbReference type="CDD" id="cd00769">
    <property type="entry name" value="PheRS_beta_core"/>
    <property type="match status" value="1"/>
</dbReference>
<dbReference type="InterPro" id="IPR045060">
    <property type="entry name" value="Phe-tRNA-ligase_IIc_bsu"/>
</dbReference>
<dbReference type="InterPro" id="IPR004531">
    <property type="entry name" value="Phe-tRNA-synth_IIc_bsu_arc_euk"/>
</dbReference>
<organism evidence="18 19">
    <name type="scientific">Wolfiporia cocos (strain MD-104)</name>
    <name type="common">Brown rot fungus</name>
    <dbReference type="NCBI Taxonomy" id="742152"/>
    <lineage>
        <taxon>Eukaryota</taxon>
        <taxon>Fungi</taxon>
        <taxon>Dikarya</taxon>
        <taxon>Basidiomycota</taxon>
        <taxon>Agaricomycotina</taxon>
        <taxon>Agaricomycetes</taxon>
        <taxon>Polyporales</taxon>
        <taxon>Phaeolaceae</taxon>
        <taxon>Wolfiporia</taxon>
    </lineage>
</organism>
<evidence type="ECO:0000256" key="16">
    <source>
        <dbReference type="ARBA" id="ARBA00049255"/>
    </source>
</evidence>
<dbReference type="InterPro" id="IPR009061">
    <property type="entry name" value="DNA-bd_dom_put_sf"/>
</dbReference>
<dbReference type="InterPro" id="IPR005147">
    <property type="entry name" value="tRNA_synthase_B5-dom"/>
</dbReference>
<keyword evidence="19" id="KW-1185">Reference proteome</keyword>
<dbReference type="OMA" id="FPGRCAN"/>
<dbReference type="Gene3D" id="3.30.930.10">
    <property type="entry name" value="Bira Bifunctional Protein, Domain 2"/>
    <property type="match status" value="1"/>
</dbReference>
<dbReference type="GO" id="GO:0000287">
    <property type="term" value="F:magnesium ion binding"/>
    <property type="evidence" value="ECO:0007669"/>
    <property type="project" value="InterPro"/>
</dbReference>
<dbReference type="PANTHER" id="PTHR10947">
    <property type="entry name" value="PHENYLALANYL-TRNA SYNTHETASE BETA CHAIN AND LEUCINE-RICH REPEAT-CONTAINING PROTEIN 47"/>
    <property type="match status" value="1"/>
</dbReference>
<dbReference type="GO" id="GO:0004826">
    <property type="term" value="F:phenylalanine-tRNA ligase activity"/>
    <property type="evidence" value="ECO:0007669"/>
    <property type="project" value="UniProtKB-EC"/>
</dbReference>
<dbReference type="SMART" id="SM00873">
    <property type="entry name" value="B3_4"/>
    <property type="match status" value="1"/>
</dbReference>
<dbReference type="FunFam" id="3.30.56.10:FF:000004">
    <property type="entry name" value="Phenylalanyl-tRNA synthetase, beta subunit"/>
    <property type="match status" value="1"/>
</dbReference>
<evidence type="ECO:0000256" key="3">
    <source>
        <dbReference type="ARBA" id="ARBA00007438"/>
    </source>
</evidence>
<evidence type="ECO:0000256" key="14">
    <source>
        <dbReference type="ARBA" id="ARBA00023146"/>
    </source>
</evidence>
<evidence type="ECO:0000256" key="10">
    <source>
        <dbReference type="ARBA" id="ARBA00022741"/>
    </source>
</evidence>
<evidence type="ECO:0000256" key="4">
    <source>
        <dbReference type="ARBA" id="ARBA00011209"/>
    </source>
</evidence>
<evidence type="ECO:0000313" key="18">
    <source>
        <dbReference type="EMBL" id="PCH41227.1"/>
    </source>
</evidence>
<reference evidence="18 19" key="1">
    <citation type="journal article" date="2012" name="Science">
        <title>The Paleozoic origin of enzymatic lignin decomposition reconstructed from 31 fungal genomes.</title>
        <authorList>
            <person name="Floudas D."/>
            <person name="Binder M."/>
            <person name="Riley R."/>
            <person name="Barry K."/>
            <person name="Blanchette R.A."/>
            <person name="Henrissat B."/>
            <person name="Martinez A.T."/>
            <person name="Otillar R."/>
            <person name="Spatafora J.W."/>
            <person name="Yadav J.S."/>
            <person name="Aerts A."/>
            <person name="Benoit I."/>
            <person name="Boyd A."/>
            <person name="Carlson A."/>
            <person name="Copeland A."/>
            <person name="Coutinho P.M."/>
            <person name="de Vries R.P."/>
            <person name="Ferreira P."/>
            <person name="Findley K."/>
            <person name="Foster B."/>
            <person name="Gaskell J."/>
            <person name="Glotzer D."/>
            <person name="Gorecki P."/>
            <person name="Heitman J."/>
            <person name="Hesse C."/>
            <person name="Hori C."/>
            <person name="Igarashi K."/>
            <person name="Jurgens J.A."/>
            <person name="Kallen N."/>
            <person name="Kersten P."/>
            <person name="Kohler A."/>
            <person name="Kuees U."/>
            <person name="Kumar T.K.A."/>
            <person name="Kuo A."/>
            <person name="LaButti K."/>
            <person name="Larrondo L.F."/>
            <person name="Lindquist E."/>
            <person name="Ling A."/>
            <person name="Lombard V."/>
            <person name="Lucas S."/>
            <person name="Lundell T."/>
            <person name="Martin R."/>
            <person name="McLaughlin D.J."/>
            <person name="Morgenstern I."/>
            <person name="Morin E."/>
            <person name="Murat C."/>
            <person name="Nagy L.G."/>
            <person name="Nolan M."/>
            <person name="Ohm R.A."/>
            <person name="Patyshakuliyeva A."/>
            <person name="Rokas A."/>
            <person name="Ruiz-Duenas F.J."/>
            <person name="Sabat G."/>
            <person name="Salamov A."/>
            <person name="Samejima M."/>
            <person name="Schmutz J."/>
            <person name="Slot J.C."/>
            <person name="St John F."/>
            <person name="Stenlid J."/>
            <person name="Sun H."/>
            <person name="Sun S."/>
            <person name="Syed K."/>
            <person name="Tsang A."/>
            <person name="Wiebenga A."/>
            <person name="Young D."/>
            <person name="Pisabarro A."/>
            <person name="Eastwood D.C."/>
            <person name="Martin F."/>
            <person name="Cullen D."/>
            <person name="Grigoriev I.V."/>
            <person name="Hibbett D.S."/>
        </authorList>
    </citation>
    <scope>NUCLEOTIDE SEQUENCE [LARGE SCALE GENOMIC DNA]</scope>
    <source>
        <strain evidence="18 19">MD-104</strain>
    </source>
</reference>
<comment type="catalytic activity">
    <reaction evidence="16">
        <text>tRNA(Phe) + L-phenylalanine + ATP = L-phenylalanyl-tRNA(Phe) + AMP + diphosphate + H(+)</text>
        <dbReference type="Rhea" id="RHEA:19413"/>
        <dbReference type="Rhea" id="RHEA-COMP:9668"/>
        <dbReference type="Rhea" id="RHEA-COMP:9699"/>
        <dbReference type="ChEBI" id="CHEBI:15378"/>
        <dbReference type="ChEBI" id="CHEBI:30616"/>
        <dbReference type="ChEBI" id="CHEBI:33019"/>
        <dbReference type="ChEBI" id="CHEBI:58095"/>
        <dbReference type="ChEBI" id="CHEBI:78442"/>
        <dbReference type="ChEBI" id="CHEBI:78531"/>
        <dbReference type="ChEBI" id="CHEBI:456215"/>
        <dbReference type="EC" id="6.1.1.20"/>
    </reaction>
</comment>
<feature type="domain" description="B5" evidence="17">
    <location>
        <begin position="300"/>
        <end position="378"/>
    </location>
</feature>
<dbReference type="Pfam" id="PF03484">
    <property type="entry name" value="B5"/>
    <property type="match status" value="1"/>
</dbReference>
<keyword evidence="7" id="KW-0963">Cytoplasm</keyword>
<dbReference type="InterPro" id="IPR041616">
    <property type="entry name" value="PheRS_beta_core"/>
</dbReference>
<keyword evidence="14 18" id="KW-0030">Aminoacyl-tRNA synthetase</keyword>
<keyword evidence="9" id="KW-0479">Metal-binding</keyword>
<dbReference type="InterPro" id="IPR020825">
    <property type="entry name" value="Phe-tRNA_synthase-like_B3/B4"/>
</dbReference>
<dbReference type="FunFam" id="3.50.40.10:FF:000002">
    <property type="entry name" value="phenylalanine--tRNA ligase beta subunit"/>
    <property type="match status" value="1"/>
</dbReference>
<dbReference type="Pfam" id="PF03483">
    <property type="entry name" value="B3_4"/>
    <property type="match status" value="1"/>
</dbReference>
<evidence type="ECO:0000256" key="6">
    <source>
        <dbReference type="ARBA" id="ARBA00017032"/>
    </source>
</evidence>
<dbReference type="SMART" id="SM00874">
    <property type="entry name" value="B5"/>
    <property type="match status" value="1"/>
</dbReference>
<dbReference type="Gene3D" id="3.30.56.10">
    <property type="match status" value="2"/>
</dbReference>
<gene>
    <name evidence="18" type="ORF">WOLCODRAFT_137258</name>
</gene>
<dbReference type="OrthoDB" id="1698572at2759"/>
<accession>A0A2H3JYK0</accession>
<comment type="cofactor">
    <cofactor evidence="1">
        <name>Mg(2+)</name>
        <dbReference type="ChEBI" id="CHEBI:18420"/>
    </cofactor>
</comment>
<evidence type="ECO:0000256" key="13">
    <source>
        <dbReference type="ARBA" id="ARBA00022917"/>
    </source>
</evidence>
<comment type="similarity">
    <text evidence="3">Belongs to the phenylalanyl-tRNA synthetase beta subunit family. Type 2 subfamily.</text>
</comment>
<evidence type="ECO:0000256" key="5">
    <source>
        <dbReference type="ARBA" id="ARBA00012814"/>
    </source>
</evidence>
<name>A0A2H3JYK0_WOLCO</name>
<dbReference type="EC" id="6.1.1.20" evidence="5"/>
<dbReference type="EMBL" id="KB468113">
    <property type="protein sequence ID" value="PCH41227.1"/>
    <property type="molecule type" value="Genomic_DNA"/>
</dbReference>
<dbReference type="PROSITE" id="PS51483">
    <property type="entry name" value="B5"/>
    <property type="match status" value="1"/>
</dbReference>
<dbReference type="GO" id="GO:0006432">
    <property type="term" value="P:phenylalanyl-tRNA aminoacylation"/>
    <property type="evidence" value="ECO:0007669"/>
    <property type="project" value="InterPro"/>
</dbReference>
<evidence type="ECO:0000256" key="9">
    <source>
        <dbReference type="ARBA" id="ARBA00022723"/>
    </source>
</evidence>
<dbReference type="Pfam" id="PF17759">
    <property type="entry name" value="tRNA_synthFbeta"/>
    <property type="match status" value="1"/>
</dbReference>
<dbReference type="AlphaFoldDB" id="A0A2H3JYK0"/>
<dbReference type="Gene3D" id="3.50.40.10">
    <property type="entry name" value="Phenylalanyl-trna Synthetase, Chain B, domain 3"/>
    <property type="match status" value="1"/>
</dbReference>
<evidence type="ECO:0000256" key="8">
    <source>
        <dbReference type="ARBA" id="ARBA00022598"/>
    </source>
</evidence>
<keyword evidence="10" id="KW-0547">Nucleotide-binding</keyword>
<dbReference type="NCBIfam" id="TIGR00471">
    <property type="entry name" value="pheT_arch"/>
    <property type="match status" value="1"/>
</dbReference>
<evidence type="ECO:0000313" key="19">
    <source>
        <dbReference type="Proteomes" id="UP000218811"/>
    </source>
</evidence>
<dbReference type="Proteomes" id="UP000218811">
    <property type="component" value="Unassembled WGS sequence"/>
</dbReference>
<comment type="subunit">
    <text evidence="4">Tetramer of two alpha and two beta subunits.</text>
</comment>
<comment type="subcellular location">
    <subcellularLocation>
        <location evidence="2">Cytoplasm</location>
    </subcellularLocation>
</comment>
<evidence type="ECO:0000256" key="1">
    <source>
        <dbReference type="ARBA" id="ARBA00001946"/>
    </source>
</evidence>
<dbReference type="FunFam" id="3.30.56.10:FF:000006">
    <property type="entry name" value="Phenylalanyl-tRNA synthetase subunit beta"/>
    <property type="match status" value="1"/>
</dbReference>
<evidence type="ECO:0000259" key="17">
    <source>
        <dbReference type="PROSITE" id="PS51483"/>
    </source>
</evidence>
<keyword evidence="13" id="KW-0648">Protein biosynthesis</keyword>
<dbReference type="SUPFAM" id="SSF56037">
    <property type="entry name" value="PheT/TilS domain"/>
    <property type="match status" value="1"/>
</dbReference>
<protein>
    <recommendedName>
        <fullName evidence="6">Phenylalanine--tRNA ligase beta subunit</fullName>
        <ecNumber evidence="5">6.1.1.20</ecNumber>
    </recommendedName>
    <alternativeName>
        <fullName evidence="15">Phenylalanyl-tRNA synthetase beta subunit</fullName>
    </alternativeName>
</protein>
<dbReference type="STRING" id="742152.A0A2H3JYK0"/>
<dbReference type="GO" id="GO:0009328">
    <property type="term" value="C:phenylalanine-tRNA ligase complex"/>
    <property type="evidence" value="ECO:0007669"/>
    <property type="project" value="TreeGrafter"/>
</dbReference>
<keyword evidence="12" id="KW-0460">Magnesium</keyword>
<dbReference type="InterPro" id="IPR040659">
    <property type="entry name" value="PhetRS_B1"/>
</dbReference>
<keyword evidence="8" id="KW-0436">Ligase</keyword>
<dbReference type="InterPro" id="IPR045864">
    <property type="entry name" value="aa-tRNA-synth_II/BPL/LPL"/>
</dbReference>
<dbReference type="SUPFAM" id="SSF46955">
    <property type="entry name" value="Putative DNA-binding domain"/>
    <property type="match status" value="2"/>
</dbReference>
<dbReference type="PANTHER" id="PTHR10947:SF0">
    <property type="entry name" value="PHENYLALANINE--TRNA LIGASE BETA SUBUNIT"/>
    <property type="match status" value="1"/>
</dbReference>
<proteinExistence type="inferred from homology"/>
<sequence>MPTVAVDKADLWQRLGREYSAEDFDRLLFEFGLELDEDTTEEVEAARRKGLPAERPQLKIEIPANRYDLLCIEGIARALRIFLKLDKPPQYKLVYPPGGEDALIKATVHSDTKQIRPYFACAVLRNVKFTQLSYDSFIDLQDKLHQNLCRRRQFVAIGTHDLDTLKPNFRYMARPPQDIKFVPLNKDKAYTAEELMTVYESEKHLARYLPIIRDSPVYPIIYDTNDTVLSMPPIINSEHSKITLNTRNIFIDITATDETKLAIVANIITTMFSEYCEQPFGIEPCKVIYPDGTTRITPDLTYRSTTAHASYVNSCTGLNLNASEVAGLLERMTLHPTVSSEYPDEITVQIPPTRPDILHECDIMEDAAIAYGFNNLPDTFPATSTVAQPLAISKLSDIVRTEWALAGWVEALPLILCSHEENFEWLNRKDDGTTAVRIANPKTLEFQVVRTSLLQGLLKTVRENRSHALPIKLFETSDVVVKDATRERQARNVRHAAAVWCNRTAGFEVIHGLLDRAMQMLEVPRIASTDFKAETGYYIKEREDETFFPGRAATIFYRAPLKNKSTLAELARDLKAAVHKADDQEIGVLGILHPTVLEKFEIPYPCSVVEFTLEPFNKEIDAVWTIAD</sequence>
<evidence type="ECO:0000256" key="15">
    <source>
        <dbReference type="ARBA" id="ARBA00033189"/>
    </source>
</evidence>
<evidence type="ECO:0000256" key="11">
    <source>
        <dbReference type="ARBA" id="ARBA00022840"/>
    </source>
</evidence>
<dbReference type="Pfam" id="PF18262">
    <property type="entry name" value="PhetRS_B1"/>
    <property type="match status" value="1"/>
</dbReference>
<dbReference type="InterPro" id="IPR005146">
    <property type="entry name" value="B3/B4_tRNA-bd"/>
</dbReference>
<keyword evidence="11" id="KW-0067">ATP-binding</keyword>
<dbReference type="GO" id="GO:0003723">
    <property type="term" value="F:RNA binding"/>
    <property type="evidence" value="ECO:0007669"/>
    <property type="project" value="InterPro"/>
</dbReference>